<dbReference type="InterPro" id="IPR001041">
    <property type="entry name" value="2Fe-2S_ferredoxin-type"/>
</dbReference>
<evidence type="ECO:0000256" key="4">
    <source>
        <dbReference type="ARBA" id="ARBA00023004"/>
    </source>
</evidence>
<comment type="pathway">
    <text evidence="6">Alkaloid degradation; nicotine degradation.</text>
</comment>
<dbReference type="RefSeq" id="WP_169414867.1">
    <property type="nucleotide sequence ID" value="NZ_JAAXKZ010000098.1"/>
</dbReference>
<keyword evidence="3" id="KW-0560">Oxidoreductase</keyword>
<dbReference type="PROSITE" id="PS00197">
    <property type="entry name" value="2FE2S_FER_1"/>
    <property type="match status" value="1"/>
</dbReference>
<dbReference type="InterPro" id="IPR036010">
    <property type="entry name" value="2Fe-2S_ferredoxin-like_sf"/>
</dbReference>
<accession>A0A848DNY1</accession>
<evidence type="ECO:0000313" key="9">
    <source>
        <dbReference type="Proteomes" id="UP000586918"/>
    </source>
</evidence>
<dbReference type="Gene3D" id="1.10.150.120">
    <property type="entry name" value="[2Fe-2S]-binding domain"/>
    <property type="match status" value="1"/>
</dbReference>
<dbReference type="PANTHER" id="PTHR44379">
    <property type="entry name" value="OXIDOREDUCTASE WITH IRON-SULFUR SUBUNIT"/>
    <property type="match status" value="1"/>
</dbReference>
<sequence length="160" mass="17301">MASKVTVTVTVNGRTLSAECEPRRTLADFLRQTLGFTGVHLGCEHGVCGACTIVFNGATARSCCMLAVQADGAEITTVHGLADGETLHPMQEAFWDNHGLQCGFCTPGMLLRACELVEEFPDPTEEQIREGISGNICRCTGYQFIVDAIRDGAQRMRQTS</sequence>
<reference evidence="8 9" key="1">
    <citation type="submission" date="2020-04" db="EMBL/GenBank/DDBJ databases">
        <authorList>
            <person name="Klaysubun C."/>
            <person name="Duangmal K."/>
            <person name="Lipun K."/>
        </authorList>
    </citation>
    <scope>NUCLEOTIDE SEQUENCE [LARGE SCALE GENOMIC DNA]</scope>
    <source>
        <strain evidence="8 9">DSM 45300</strain>
    </source>
</reference>
<dbReference type="FunFam" id="3.10.20.30:FF:000020">
    <property type="entry name" value="Xanthine dehydrogenase iron-sulfur subunit"/>
    <property type="match status" value="1"/>
</dbReference>
<keyword evidence="1" id="KW-0001">2Fe-2S</keyword>
<dbReference type="EMBL" id="JAAXKZ010000098">
    <property type="protein sequence ID" value="NMH94176.1"/>
    <property type="molecule type" value="Genomic_DNA"/>
</dbReference>
<keyword evidence="5" id="KW-0411">Iron-sulfur</keyword>
<dbReference type="Proteomes" id="UP000586918">
    <property type="component" value="Unassembled WGS sequence"/>
</dbReference>
<dbReference type="SUPFAM" id="SSF47741">
    <property type="entry name" value="CO dehydrogenase ISP C-domain like"/>
    <property type="match status" value="1"/>
</dbReference>
<protein>
    <submittedName>
        <fullName evidence="8">(2Fe-2S)-binding protein</fullName>
    </submittedName>
</protein>
<name>A0A848DNY1_9PSEU</name>
<evidence type="ECO:0000256" key="5">
    <source>
        <dbReference type="ARBA" id="ARBA00023014"/>
    </source>
</evidence>
<evidence type="ECO:0000256" key="1">
    <source>
        <dbReference type="ARBA" id="ARBA00022714"/>
    </source>
</evidence>
<evidence type="ECO:0000256" key="2">
    <source>
        <dbReference type="ARBA" id="ARBA00022723"/>
    </source>
</evidence>
<gene>
    <name evidence="8" type="ORF">HF519_21870</name>
</gene>
<comment type="caution">
    <text evidence="8">The sequence shown here is derived from an EMBL/GenBank/DDBJ whole genome shotgun (WGS) entry which is preliminary data.</text>
</comment>
<dbReference type="PROSITE" id="PS51085">
    <property type="entry name" value="2FE2S_FER_2"/>
    <property type="match status" value="1"/>
</dbReference>
<organism evidence="8 9">
    <name type="scientific">Pseudonocardia bannensis</name>
    <dbReference type="NCBI Taxonomy" id="630973"/>
    <lineage>
        <taxon>Bacteria</taxon>
        <taxon>Bacillati</taxon>
        <taxon>Actinomycetota</taxon>
        <taxon>Actinomycetes</taxon>
        <taxon>Pseudonocardiales</taxon>
        <taxon>Pseudonocardiaceae</taxon>
        <taxon>Pseudonocardia</taxon>
    </lineage>
</organism>
<dbReference type="InterPro" id="IPR051452">
    <property type="entry name" value="Diverse_Oxidoreductases"/>
</dbReference>
<dbReference type="CDD" id="cd00207">
    <property type="entry name" value="fer2"/>
    <property type="match status" value="1"/>
</dbReference>
<dbReference type="Pfam" id="PF00111">
    <property type="entry name" value="Fer2"/>
    <property type="match status" value="1"/>
</dbReference>
<keyword evidence="4" id="KW-0408">Iron</keyword>
<dbReference type="InterPro" id="IPR036884">
    <property type="entry name" value="2Fe-2S-bd_dom_sf"/>
</dbReference>
<dbReference type="AlphaFoldDB" id="A0A848DNY1"/>
<dbReference type="InterPro" id="IPR002888">
    <property type="entry name" value="2Fe-2S-bd"/>
</dbReference>
<evidence type="ECO:0000256" key="3">
    <source>
        <dbReference type="ARBA" id="ARBA00023002"/>
    </source>
</evidence>
<dbReference type="Pfam" id="PF01799">
    <property type="entry name" value="Fer2_2"/>
    <property type="match status" value="1"/>
</dbReference>
<dbReference type="GO" id="GO:0046872">
    <property type="term" value="F:metal ion binding"/>
    <property type="evidence" value="ECO:0007669"/>
    <property type="project" value="UniProtKB-KW"/>
</dbReference>
<dbReference type="InterPro" id="IPR012675">
    <property type="entry name" value="Beta-grasp_dom_sf"/>
</dbReference>
<proteinExistence type="predicted"/>
<evidence type="ECO:0000259" key="7">
    <source>
        <dbReference type="PROSITE" id="PS51085"/>
    </source>
</evidence>
<feature type="domain" description="2Fe-2S ferredoxin-type" evidence="7">
    <location>
        <begin position="5"/>
        <end position="81"/>
    </location>
</feature>
<dbReference type="InterPro" id="IPR006058">
    <property type="entry name" value="2Fe2S_fd_BS"/>
</dbReference>
<keyword evidence="9" id="KW-1185">Reference proteome</keyword>
<dbReference type="Gene3D" id="3.10.20.30">
    <property type="match status" value="1"/>
</dbReference>
<dbReference type="FunFam" id="1.10.150.120:FF:000003">
    <property type="entry name" value="Carbon monoxide dehydrogenase, small subunit"/>
    <property type="match status" value="1"/>
</dbReference>
<keyword evidence="2" id="KW-0479">Metal-binding</keyword>
<dbReference type="GO" id="GO:0016491">
    <property type="term" value="F:oxidoreductase activity"/>
    <property type="evidence" value="ECO:0007669"/>
    <property type="project" value="UniProtKB-KW"/>
</dbReference>
<dbReference type="PANTHER" id="PTHR44379:SF5">
    <property type="entry name" value="OXIDOREDUCTASE WITH IRON-SULFUR SUBUNIT"/>
    <property type="match status" value="1"/>
</dbReference>
<dbReference type="SUPFAM" id="SSF54292">
    <property type="entry name" value="2Fe-2S ferredoxin-like"/>
    <property type="match status" value="1"/>
</dbReference>
<dbReference type="GO" id="GO:0051537">
    <property type="term" value="F:2 iron, 2 sulfur cluster binding"/>
    <property type="evidence" value="ECO:0007669"/>
    <property type="project" value="UniProtKB-KW"/>
</dbReference>
<evidence type="ECO:0000313" key="8">
    <source>
        <dbReference type="EMBL" id="NMH94176.1"/>
    </source>
</evidence>
<evidence type="ECO:0000256" key="6">
    <source>
        <dbReference type="ARBA" id="ARBA00060707"/>
    </source>
</evidence>